<dbReference type="AlphaFoldDB" id="A0A4C1Y7C7"/>
<dbReference type="Proteomes" id="UP000299102">
    <property type="component" value="Unassembled WGS sequence"/>
</dbReference>
<keyword evidence="2" id="KW-1185">Reference proteome</keyword>
<dbReference type="EMBL" id="BGZK01001122">
    <property type="protein sequence ID" value="GBP71808.1"/>
    <property type="molecule type" value="Genomic_DNA"/>
</dbReference>
<gene>
    <name evidence="1" type="ORF">EVAR_88662_1</name>
</gene>
<protein>
    <submittedName>
        <fullName evidence="1">Uncharacterized protein</fullName>
    </submittedName>
</protein>
<evidence type="ECO:0000313" key="1">
    <source>
        <dbReference type="EMBL" id="GBP71808.1"/>
    </source>
</evidence>
<proteinExistence type="predicted"/>
<evidence type="ECO:0000313" key="2">
    <source>
        <dbReference type="Proteomes" id="UP000299102"/>
    </source>
</evidence>
<reference evidence="1 2" key="1">
    <citation type="journal article" date="2019" name="Commun. Biol.">
        <title>The bagworm genome reveals a unique fibroin gene that provides high tensile strength.</title>
        <authorList>
            <person name="Kono N."/>
            <person name="Nakamura H."/>
            <person name="Ohtoshi R."/>
            <person name="Tomita M."/>
            <person name="Numata K."/>
            <person name="Arakawa K."/>
        </authorList>
    </citation>
    <scope>NUCLEOTIDE SEQUENCE [LARGE SCALE GENOMIC DNA]</scope>
</reference>
<name>A0A4C1Y7C7_EUMVA</name>
<organism evidence="1 2">
    <name type="scientific">Eumeta variegata</name>
    <name type="common">Bagworm moth</name>
    <name type="synonym">Eumeta japonica</name>
    <dbReference type="NCBI Taxonomy" id="151549"/>
    <lineage>
        <taxon>Eukaryota</taxon>
        <taxon>Metazoa</taxon>
        <taxon>Ecdysozoa</taxon>
        <taxon>Arthropoda</taxon>
        <taxon>Hexapoda</taxon>
        <taxon>Insecta</taxon>
        <taxon>Pterygota</taxon>
        <taxon>Neoptera</taxon>
        <taxon>Endopterygota</taxon>
        <taxon>Lepidoptera</taxon>
        <taxon>Glossata</taxon>
        <taxon>Ditrysia</taxon>
        <taxon>Tineoidea</taxon>
        <taxon>Psychidae</taxon>
        <taxon>Oiketicinae</taxon>
        <taxon>Eumeta</taxon>
    </lineage>
</organism>
<sequence length="76" mass="8430">MVGDGPGTAAPSGGRDLLANVLSHSEPHYSYYIYSVPRPTMYHPLPPARPYTRVYGSREKWDAPHRCSARSTDVNV</sequence>
<comment type="caution">
    <text evidence="1">The sequence shown here is derived from an EMBL/GenBank/DDBJ whole genome shotgun (WGS) entry which is preliminary data.</text>
</comment>
<accession>A0A4C1Y7C7</accession>